<sequence length="111" mass="12885">MDGDKDEEDGERNLRKGNEGDEDKDEERKMKCPAQLDSMQRLDSVGCHRPPIGNGKEREWKNNVSTGQMRNRPVGHVWGIGSLVHTYERTGHVRRRLVRDFVMPLTNFHLM</sequence>
<evidence type="ECO:0000256" key="1">
    <source>
        <dbReference type="SAM" id="MobiDB-lite"/>
    </source>
</evidence>
<dbReference type="EMBL" id="KK915579">
    <property type="protein sequence ID" value="KDP21727.1"/>
    <property type="molecule type" value="Genomic_DNA"/>
</dbReference>
<feature type="region of interest" description="Disordered" evidence="1">
    <location>
        <begin position="1"/>
        <end position="74"/>
    </location>
</feature>
<reference evidence="2 3" key="1">
    <citation type="journal article" date="2014" name="PLoS ONE">
        <title>Global Analysis of Gene Expression Profiles in Physic Nut (Jatropha curcas L.) Seedlings Exposed to Salt Stress.</title>
        <authorList>
            <person name="Zhang L."/>
            <person name="Zhang C."/>
            <person name="Wu P."/>
            <person name="Chen Y."/>
            <person name="Li M."/>
            <person name="Jiang H."/>
            <person name="Wu G."/>
        </authorList>
    </citation>
    <scope>NUCLEOTIDE SEQUENCE [LARGE SCALE GENOMIC DNA]</scope>
    <source>
        <strain evidence="3">cv. GZQX0401</strain>
        <tissue evidence="2">Young leaves</tissue>
    </source>
</reference>
<evidence type="ECO:0000313" key="3">
    <source>
        <dbReference type="Proteomes" id="UP000027138"/>
    </source>
</evidence>
<keyword evidence="3" id="KW-1185">Reference proteome</keyword>
<accession>A0A067JD59</accession>
<dbReference type="Proteomes" id="UP000027138">
    <property type="component" value="Unassembled WGS sequence"/>
</dbReference>
<proteinExistence type="predicted"/>
<name>A0A067JD59_JATCU</name>
<gene>
    <name evidence="2" type="ORF">JCGZ_03209</name>
</gene>
<feature type="compositionally biased region" description="Acidic residues" evidence="1">
    <location>
        <begin position="1"/>
        <end position="10"/>
    </location>
</feature>
<protein>
    <submittedName>
        <fullName evidence="2">Uncharacterized protein</fullName>
    </submittedName>
</protein>
<organism evidence="2 3">
    <name type="scientific">Jatropha curcas</name>
    <name type="common">Barbados nut</name>
    <dbReference type="NCBI Taxonomy" id="180498"/>
    <lineage>
        <taxon>Eukaryota</taxon>
        <taxon>Viridiplantae</taxon>
        <taxon>Streptophyta</taxon>
        <taxon>Embryophyta</taxon>
        <taxon>Tracheophyta</taxon>
        <taxon>Spermatophyta</taxon>
        <taxon>Magnoliopsida</taxon>
        <taxon>eudicotyledons</taxon>
        <taxon>Gunneridae</taxon>
        <taxon>Pentapetalae</taxon>
        <taxon>rosids</taxon>
        <taxon>fabids</taxon>
        <taxon>Malpighiales</taxon>
        <taxon>Euphorbiaceae</taxon>
        <taxon>Crotonoideae</taxon>
        <taxon>Jatropheae</taxon>
        <taxon>Jatropha</taxon>
    </lineage>
</organism>
<dbReference type="AlphaFoldDB" id="A0A067JD59"/>
<evidence type="ECO:0000313" key="2">
    <source>
        <dbReference type="EMBL" id="KDP21727.1"/>
    </source>
</evidence>